<evidence type="ECO:0000313" key="8">
    <source>
        <dbReference type="Proteomes" id="UP000093796"/>
    </source>
</evidence>
<sequence length="695" mass="75642">MTQTPPPPAPPSSLPGGGGWKKWLKHLPHILGLLLMVAAIVVVQHELRHLRISDIRHAMEAIPARQMWMAVGCTLLSYFILSFYDRLAVIQVGYSKLPFRRAAFAAFCSYVLSHNLGFSAVSGAAVRYRLYRNWGVNSFAIAQIIAFCSATYLLGAAVLIGAVLIWEPTVLPGIGHRVPASVLAVIGALMWCGVAAYIGLAFKVREFRFRKWVVELPSPRMAIMQTLVATAEVAATASIAFVLLPPSAGVDFGSFLAIYIASYTAGLVASVPGGLGVFDGAMLLALGPYMPAPQILGMVLIFRLFYYIIPLFLAGIMFAGHELFLRGDAALAEKKNRKIQNNPDAATAPAPAQRRPSQVVRESEAAFSVAVATGTVSLCGVMLICLVMLDPVPKFAMVPESLLTMARVGGNYVLSLMGVVLISLAIGLSQRVTLAWRGALYLLLTATVLTFLRGNTFFVPVMLGLSALFIAPFRSCYYRHARLLSEPLSTGTLLSLLLLFGCVIALATRHDTSGSWWQMMLATHARGSVRWTIALSVGLALFVVARLMWPGRIAVREWDEDAYTHYKNLDHALPDIQAFQPYGYVTGEAGEAMLPLHRRDAYLVAFGDPAGEEADSISAIWKMRDLALQEGLKPVFWHVGDDFVRIYDDIGLSVWALNDGSGFNFCYPADDIAQASRFVKTYKGGVGNLVPSDFS</sequence>
<evidence type="ECO:0000313" key="7">
    <source>
        <dbReference type="EMBL" id="OAZ72698.1"/>
    </source>
</evidence>
<dbReference type="eggNOG" id="COG0392">
    <property type="taxonomic scope" value="Bacteria"/>
</dbReference>
<dbReference type="Pfam" id="PF03706">
    <property type="entry name" value="LPG_synthase_TM"/>
    <property type="match status" value="1"/>
</dbReference>
<dbReference type="PANTHER" id="PTHR34697">
    <property type="entry name" value="PHOSPHATIDYLGLYCEROL LYSYLTRANSFERASE"/>
    <property type="match status" value="1"/>
</dbReference>
<dbReference type="RefSeq" id="WP_003628326.1">
    <property type="nucleotide sequence ID" value="NZ_CP039846.2"/>
</dbReference>
<dbReference type="InterPro" id="IPR022791">
    <property type="entry name" value="L-PG_synthase/AglD"/>
</dbReference>
<keyword evidence="5" id="KW-1133">Transmembrane helix</keyword>
<comment type="caution">
    <text evidence="7">The sequence shown here is derived from an EMBL/GenBank/DDBJ whole genome shotgun (WGS) entry which is preliminary data.</text>
</comment>
<dbReference type="GeneID" id="60376879"/>
<dbReference type="OMA" id="WEPRYMA"/>
<proteinExistence type="predicted"/>
<dbReference type="PANTHER" id="PTHR34697:SF2">
    <property type="entry name" value="PHOSPHATIDYLGLYCEROL LYSYLTRANSFERASE"/>
    <property type="match status" value="1"/>
</dbReference>
<evidence type="ECO:0000256" key="2">
    <source>
        <dbReference type="ARBA" id="ARBA00022475"/>
    </source>
</evidence>
<dbReference type="EMBL" id="LYUD01000099">
    <property type="protein sequence ID" value="OAZ72698.1"/>
    <property type="molecule type" value="Genomic_DNA"/>
</dbReference>
<comment type="subcellular location">
    <subcellularLocation>
        <location evidence="1">Cell membrane</location>
        <topology evidence="1">Multi-pass membrane protein</topology>
    </subcellularLocation>
</comment>
<gene>
    <name evidence="7" type="ORF">SRCM100623_01240</name>
</gene>
<keyword evidence="3" id="KW-0808">Transferase</keyword>
<evidence type="ECO:0000256" key="1">
    <source>
        <dbReference type="ARBA" id="ARBA00004651"/>
    </source>
</evidence>
<dbReference type="Proteomes" id="UP000093796">
    <property type="component" value="Unassembled WGS sequence"/>
</dbReference>
<dbReference type="InterPro" id="IPR051211">
    <property type="entry name" value="PG_lysyltransferase"/>
</dbReference>
<organism evidence="7 8">
    <name type="scientific">Acetobacter pasteurianus</name>
    <name type="common">Acetobacter turbidans</name>
    <dbReference type="NCBI Taxonomy" id="438"/>
    <lineage>
        <taxon>Bacteria</taxon>
        <taxon>Pseudomonadati</taxon>
        <taxon>Pseudomonadota</taxon>
        <taxon>Alphaproteobacteria</taxon>
        <taxon>Acetobacterales</taxon>
        <taxon>Acetobacteraceae</taxon>
        <taxon>Acetobacter</taxon>
    </lineage>
</organism>
<evidence type="ECO:0000256" key="5">
    <source>
        <dbReference type="ARBA" id="ARBA00022989"/>
    </source>
</evidence>
<reference evidence="7 8" key="1">
    <citation type="submission" date="2016-05" db="EMBL/GenBank/DDBJ databases">
        <title>Genome sequencing of Acetobacter pasteurianus strain SRCM100623.</title>
        <authorList>
            <person name="Song Y.R."/>
        </authorList>
    </citation>
    <scope>NUCLEOTIDE SEQUENCE [LARGE SCALE GENOMIC DNA]</scope>
    <source>
        <strain evidence="7 8">SRCM100623</strain>
    </source>
</reference>
<name>A0A1A0DBQ9_ACEPA</name>
<protein>
    <submittedName>
        <fullName evidence="7">Uncharacterized protein</fullName>
    </submittedName>
</protein>
<dbReference type="AlphaFoldDB" id="A0A1A0DBQ9"/>
<keyword evidence="2" id="KW-1003">Cell membrane</keyword>
<evidence type="ECO:0000256" key="6">
    <source>
        <dbReference type="ARBA" id="ARBA00023136"/>
    </source>
</evidence>
<dbReference type="OrthoDB" id="145485at2"/>
<keyword evidence="6" id="KW-0472">Membrane</keyword>
<dbReference type="InterPro" id="IPR024320">
    <property type="entry name" value="LPG_synthase_C"/>
</dbReference>
<evidence type="ECO:0000256" key="3">
    <source>
        <dbReference type="ARBA" id="ARBA00022679"/>
    </source>
</evidence>
<dbReference type="GO" id="GO:0005886">
    <property type="term" value="C:plasma membrane"/>
    <property type="evidence" value="ECO:0007669"/>
    <property type="project" value="UniProtKB-SubCell"/>
</dbReference>
<dbReference type="GO" id="GO:0016755">
    <property type="term" value="F:aminoacyltransferase activity"/>
    <property type="evidence" value="ECO:0007669"/>
    <property type="project" value="TreeGrafter"/>
</dbReference>
<dbReference type="Pfam" id="PF09924">
    <property type="entry name" value="LPG_synthase_C"/>
    <property type="match status" value="1"/>
</dbReference>
<dbReference type="eggNOG" id="COG2898">
    <property type="taxonomic scope" value="Bacteria"/>
</dbReference>
<evidence type="ECO:0000256" key="4">
    <source>
        <dbReference type="ARBA" id="ARBA00022692"/>
    </source>
</evidence>
<keyword evidence="4" id="KW-0812">Transmembrane</keyword>
<dbReference type="PATRIC" id="fig|438.15.peg.1413"/>
<accession>A0A1A0DBQ9</accession>
<dbReference type="GO" id="GO:0055091">
    <property type="term" value="P:phospholipid homeostasis"/>
    <property type="evidence" value="ECO:0007669"/>
    <property type="project" value="TreeGrafter"/>
</dbReference>